<dbReference type="EMBL" id="BARS01007424">
    <property type="protein sequence ID" value="GAF82932.1"/>
    <property type="molecule type" value="Genomic_DNA"/>
</dbReference>
<accession>X0T434</accession>
<feature type="non-terminal residue" evidence="2">
    <location>
        <position position="1"/>
    </location>
</feature>
<protein>
    <submittedName>
        <fullName evidence="2">Uncharacterized protein</fullName>
    </submittedName>
</protein>
<feature type="transmembrane region" description="Helical" evidence="1">
    <location>
        <begin position="55"/>
        <end position="74"/>
    </location>
</feature>
<keyword evidence="1" id="KW-1133">Transmembrane helix</keyword>
<comment type="caution">
    <text evidence="2">The sequence shown here is derived from an EMBL/GenBank/DDBJ whole genome shotgun (WGS) entry which is preliminary data.</text>
</comment>
<name>X0T434_9ZZZZ</name>
<evidence type="ECO:0000313" key="2">
    <source>
        <dbReference type="EMBL" id="GAF82932.1"/>
    </source>
</evidence>
<sequence>IEGALAEDDHRSTTVFDIDPGWLNGLPVGTSLGFSGTLSGPFEIETSALSVTVSIPAPGAILLGGIGVCLVGWLRRRGRI</sequence>
<evidence type="ECO:0000256" key="1">
    <source>
        <dbReference type="SAM" id="Phobius"/>
    </source>
</evidence>
<reference evidence="2" key="1">
    <citation type="journal article" date="2014" name="Front. Microbiol.">
        <title>High frequency of phylogenetically diverse reductive dehalogenase-homologous genes in deep subseafloor sedimentary metagenomes.</title>
        <authorList>
            <person name="Kawai M."/>
            <person name="Futagami T."/>
            <person name="Toyoda A."/>
            <person name="Takaki Y."/>
            <person name="Nishi S."/>
            <person name="Hori S."/>
            <person name="Arai W."/>
            <person name="Tsubouchi T."/>
            <person name="Morono Y."/>
            <person name="Uchiyama I."/>
            <person name="Ito T."/>
            <person name="Fujiyama A."/>
            <person name="Inagaki F."/>
            <person name="Takami H."/>
        </authorList>
    </citation>
    <scope>NUCLEOTIDE SEQUENCE</scope>
    <source>
        <strain evidence="2">Expedition CK06-06</strain>
    </source>
</reference>
<gene>
    <name evidence="2" type="ORF">S01H1_14293</name>
</gene>
<keyword evidence="1" id="KW-0472">Membrane</keyword>
<keyword evidence="1" id="KW-0812">Transmembrane</keyword>
<organism evidence="2">
    <name type="scientific">marine sediment metagenome</name>
    <dbReference type="NCBI Taxonomy" id="412755"/>
    <lineage>
        <taxon>unclassified sequences</taxon>
        <taxon>metagenomes</taxon>
        <taxon>ecological metagenomes</taxon>
    </lineage>
</organism>
<proteinExistence type="predicted"/>
<dbReference type="AlphaFoldDB" id="X0T434"/>